<protein>
    <submittedName>
        <fullName evidence="4">Efflux RND transporter periplasmic adaptor subunit</fullName>
    </submittedName>
</protein>
<evidence type="ECO:0000313" key="4">
    <source>
        <dbReference type="EMBL" id="RFF31353.1"/>
    </source>
</evidence>
<dbReference type="Proteomes" id="UP000260351">
    <property type="component" value="Unassembled WGS sequence"/>
</dbReference>
<accession>A0A3E1KBM0</accession>
<organism evidence="4 5">
    <name type="scientific">Wenzhouxiangella sediminis</name>
    <dbReference type="NCBI Taxonomy" id="1792836"/>
    <lineage>
        <taxon>Bacteria</taxon>
        <taxon>Pseudomonadati</taxon>
        <taxon>Pseudomonadota</taxon>
        <taxon>Gammaproteobacteria</taxon>
        <taxon>Chromatiales</taxon>
        <taxon>Wenzhouxiangellaceae</taxon>
        <taxon>Wenzhouxiangella</taxon>
    </lineage>
</organism>
<dbReference type="PANTHER" id="PTHR30469:SF15">
    <property type="entry name" value="HLYD FAMILY OF SECRETION PROTEINS"/>
    <property type="match status" value="1"/>
</dbReference>
<dbReference type="NCBIfam" id="TIGR01730">
    <property type="entry name" value="RND_mfp"/>
    <property type="match status" value="1"/>
</dbReference>
<feature type="compositionally biased region" description="Polar residues" evidence="3">
    <location>
        <begin position="1"/>
        <end position="19"/>
    </location>
</feature>
<dbReference type="Gene3D" id="2.40.50.100">
    <property type="match status" value="1"/>
</dbReference>
<dbReference type="InterPro" id="IPR006143">
    <property type="entry name" value="RND_pump_MFP"/>
</dbReference>
<comment type="similarity">
    <text evidence="1">Belongs to the membrane fusion protein (MFP) (TC 8.A.1) family.</text>
</comment>
<dbReference type="SUPFAM" id="SSF111369">
    <property type="entry name" value="HlyD-like secretion proteins"/>
    <property type="match status" value="1"/>
</dbReference>
<evidence type="ECO:0000256" key="2">
    <source>
        <dbReference type="SAM" id="Coils"/>
    </source>
</evidence>
<feature type="region of interest" description="Disordered" evidence="3">
    <location>
        <begin position="1"/>
        <end position="20"/>
    </location>
</feature>
<dbReference type="GO" id="GO:0015562">
    <property type="term" value="F:efflux transmembrane transporter activity"/>
    <property type="evidence" value="ECO:0007669"/>
    <property type="project" value="TreeGrafter"/>
</dbReference>
<feature type="coiled-coil region" evidence="2">
    <location>
        <begin position="123"/>
        <end position="195"/>
    </location>
</feature>
<keyword evidence="2" id="KW-0175">Coiled coil</keyword>
<comment type="caution">
    <text evidence="4">The sequence shown here is derived from an EMBL/GenBank/DDBJ whole genome shotgun (WGS) entry which is preliminary data.</text>
</comment>
<dbReference type="RefSeq" id="WP_116649959.1">
    <property type="nucleotide sequence ID" value="NZ_QUZK01000021.1"/>
</dbReference>
<dbReference type="Gene3D" id="2.40.30.170">
    <property type="match status" value="1"/>
</dbReference>
<reference evidence="4 5" key="1">
    <citation type="submission" date="2018-08" db="EMBL/GenBank/DDBJ databases">
        <title>Wenzhouxiangella salilacus sp. nov., a novel bacterium isolated from a saline lake in Xinjiang Province, China.</title>
        <authorList>
            <person name="Han S."/>
        </authorList>
    </citation>
    <scope>NUCLEOTIDE SEQUENCE [LARGE SCALE GENOMIC DNA]</scope>
    <source>
        <strain evidence="4 5">XDB06</strain>
    </source>
</reference>
<proteinExistence type="inferred from homology"/>
<dbReference type="Gene3D" id="1.10.287.470">
    <property type="entry name" value="Helix hairpin bin"/>
    <property type="match status" value="1"/>
</dbReference>
<sequence length="377" mass="40216">MKATTQSLAQITDRPTSSHGTGPLAAGLFALLAIIAGTTGCSAEPDAAARGPEPGQPVRVAAVDDGRPPVRTRLPGVTRAVERADLAFLHAGQLAERLVQRGERIQVGQPLAILHNPALMPGVSAAEARVRELDEQLQRLERETRRLNDLHERDLIATDELDRVRAQRNAARQARSQAQASLEEARDQLAEATIRAPFSGRVVALPVEPGQFVSPGQAVVSISAPERLEVAVDLSARQARALAVDDSATVRRLEAGSGLTGRVREIGLPEPGQPATAVIELPEGAWPEWSPGQAVHVELSWTNGEMLTVPLDALIDTGDGLPHVFRLRDGHAELVSVIPGELDAGRVRVDGELEPGDEVIVAGHGQLLDGERVRVLR</sequence>
<keyword evidence="5" id="KW-1185">Reference proteome</keyword>
<dbReference type="EMBL" id="QUZK01000021">
    <property type="protein sequence ID" value="RFF31353.1"/>
    <property type="molecule type" value="Genomic_DNA"/>
</dbReference>
<evidence type="ECO:0000256" key="1">
    <source>
        <dbReference type="ARBA" id="ARBA00009477"/>
    </source>
</evidence>
<evidence type="ECO:0000313" key="5">
    <source>
        <dbReference type="Proteomes" id="UP000260351"/>
    </source>
</evidence>
<dbReference type="GO" id="GO:1990281">
    <property type="term" value="C:efflux pump complex"/>
    <property type="evidence" value="ECO:0007669"/>
    <property type="project" value="TreeGrafter"/>
</dbReference>
<gene>
    <name evidence="4" type="ORF">DZC52_04640</name>
</gene>
<dbReference type="OrthoDB" id="5696526at2"/>
<evidence type="ECO:0000256" key="3">
    <source>
        <dbReference type="SAM" id="MobiDB-lite"/>
    </source>
</evidence>
<dbReference type="PANTHER" id="PTHR30469">
    <property type="entry name" value="MULTIDRUG RESISTANCE PROTEIN MDTA"/>
    <property type="match status" value="1"/>
</dbReference>
<dbReference type="AlphaFoldDB" id="A0A3E1KBM0"/>
<dbReference type="Gene3D" id="2.40.420.20">
    <property type="match status" value="1"/>
</dbReference>
<name>A0A3E1KBM0_9GAMM</name>